<sequence>MRTRDAIFASIVAALASQTTPALAKHSEVKNSEVTTPSEPSASSSCSALQKTADGTWARSPCQELGSPQQPPHKSAARTQDQQTR</sequence>
<dbReference type="EMBL" id="LT670818">
    <property type="protein sequence ID" value="SHH16453.1"/>
    <property type="molecule type" value="Genomic_DNA"/>
</dbReference>
<proteinExistence type="predicted"/>
<feature type="compositionally biased region" description="Low complexity" evidence="1">
    <location>
        <begin position="32"/>
        <end position="48"/>
    </location>
</feature>
<feature type="chain" id="PRO_5009913267" evidence="2">
    <location>
        <begin position="25"/>
        <end position="85"/>
    </location>
</feature>
<feature type="signal peptide" evidence="2">
    <location>
        <begin position="1"/>
        <end position="24"/>
    </location>
</feature>
<keyword evidence="2" id="KW-0732">Signal</keyword>
<evidence type="ECO:0000256" key="1">
    <source>
        <dbReference type="SAM" id="MobiDB-lite"/>
    </source>
</evidence>
<accession>A0A1M5QS96</accession>
<evidence type="ECO:0000313" key="3">
    <source>
        <dbReference type="EMBL" id="SHH16453.1"/>
    </source>
</evidence>
<gene>
    <name evidence="3" type="ORF">SAMN05444169_6098</name>
</gene>
<name>A0A1M5QS96_9BRAD</name>
<protein>
    <submittedName>
        <fullName evidence="3">Uncharacterized protein</fullName>
    </submittedName>
</protein>
<dbReference type="AlphaFoldDB" id="A0A1M5QS96"/>
<organism evidence="3 4">
    <name type="scientific">Bradyrhizobium erythrophlei</name>
    <dbReference type="NCBI Taxonomy" id="1437360"/>
    <lineage>
        <taxon>Bacteria</taxon>
        <taxon>Pseudomonadati</taxon>
        <taxon>Pseudomonadota</taxon>
        <taxon>Alphaproteobacteria</taxon>
        <taxon>Hyphomicrobiales</taxon>
        <taxon>Nitrobacteraceae</taxon>
        <taxon>Bradyrhizobium</taxon>
    </lineage>
</organism>
<feature type="region of interest" description="Disordered" evidence="1">
    <location>
        <begin position="19"/>
        <end position="85"/>
    </location>
</feature>
<reference evidence="3 4" key="1">
    <citation type="submission" date="2016-11" db="EMBL/GenBank/DDBJ databases">
        <authorList>
            <person name="Jaros S."/>
            <person name="Januszkiewicz K."/>
            <person name="Wedrychowicz H."/>
        </authorList>
    </citation>
    <scope>NUCLEOTIDE SEQUENCE [LARGE SCALE GENOMIC DNA]</scope>
    <source>
        <strain evidence="3 4">GAS242</strain>
    </source>
</reference>
<evidence type="ECO:0000313" key="4">
    <source>
        <dbReference type="Proteomes" id="UP000190675"/>
    </source>
</evidence>
<dbReference type="Proteomes" id="UP000190675">
    <property type="component" value="Chromosome I"/>
</dbReference>
<evidence type="ECO:0000256" key="2">
    <source>
        <dbReference type="SAM" id="SignalP"/>
    </source>
</evidence>